<proteinExistence type="inferred from homology"/>
<dbReference type="EMBL" id="BONY01000061">
    <property type="protein sequence ID" value="GIH09105.1"/>
    <property type="molecule type" value="Genomic_DNA"/>
</dbReference>
<dbReference type="Proteomes" id="UP000612899">
    <property type="component" value="Unassembled WGS sequence"/>
</dbReference>
<evidence type="ECO:0000256" key="7">
    <source>
        <dbReference type="ARBA" id="ARBA00022989"/>
    </source>
</evidence>
<sequence length="515" mass="57839">MTQTVTAPDRTQISPSETGLTAMMRRRLVPLEQKVDPYGWLAVFGVVFIAALLRLWNLAQPNQEIFDEVYYANDANDMLTHFVEWDEKNNGPGYVVHPPLGKWMIALGIKAFHYDTFGWRISAAVVGVITIYMIIRITQRLFQSLILGCAAGLLMAFDGMHFVLSRTALLDMFLMVFVLAAFGAIVLDRDQSRRKWAKFIESGGDPSGKGKASRPPITIPWWRLTAALLIGLGTGVKWSALAFLPAMLILVLWWEIGVRRSAGVRRPIVDALLDEIGWLLLCAVIVFLAYLATWSGWFLTDTGYYRHWLRDSGRTELPVLGPLANLLEYHSAAFQFHIGLDDPHPYAAPAWTWLLLGRPVAFYFSKTVPCGAADCSAEVLLLGTPMLWWSFLPALAATLWFGVARRDWRAGAILVMAAFALVPWFFFSSRTMFFFYALPAEPFLILAVVYVLGCIMTPPPGMPRDENRLVTGAVVAGFFVVVVALNFAYFYPIYAGESIPTASWVTRMWLNTRWI</sequence>
<feature type="transmembrane region" description="Helical" evidence="10">
    <location>
        <begin position="38"/>
        <end position="56"/>
    </location>
</feature>
<dbReference type="InterPro" id="IPR032421">
    <property type="entry name" value="PMT_4TMC"/>
</dbReference>
<reference evidence="13" key="1">
    <citation type="submission" date="2021-01" db="EMBL/GenBank/DDBJ databases">
        <title>Whole genome shotgun sequence of Rhizocola hellebori NBRC 109834.</title>
        <authorList>
            <person name="Komaki H."/>
            <person name="Tamura T."/>
        </authorList>
    </citation>
    <scope>NUCLEOTIDE SEQUENCE</scope>
    <source>
        <strain evidence="13">NBRC 109834</strain>
    </source>
</reference>
<evidence type="ECO:0000256" key="6">
    <source>
        <dbReference type="ARBA" id="ARBA00022692"/>
    </source>
</evidence>
<dbReference type="InterPro" id="IPR027005">
    <property type="entry name" value="PMT-like"/>
</dbReference>
<accession>A0A8J3QE35</accession>
<feature type="transmembrane region" description="Helical" evidence="10">
    <location>
        <begin position="238"/>
        <end position="256"/>
    </location>
</feature>
<feature type="transmembrane region" description="Helical" evidence="10">
    <location>
        <begin position="169"/>
        <end position="187"/>
    </location>
</feature>
<dbReference type="Pfam" id="PF16192">
    <property type="entry name" value="PMT_4TMC"/>
    <property type="match status" value="1"/>
</dbReference>
<evidence type="ECO:0000313" key="13">
    <source>
        <dbReference type="EMBL" id="GIH09105.1"/>
    </source>
</evidence>
<comment type="subcellular location">
    <subcellularLocation>
        <location evidence="10">Cell membrane</location>
    </subcellularLocation>
    <subcellularLocation>
        <location evidence="1">Endomembrane system</location>
        <topology evidence="1">Multi-pass membrane protein</topology>
    </subcellularLocation>
</comment>
<keyword evidence="5 10" id="KW-0808">Transferase</keyword>
<feature type="transmembrane region" description="Helical" evidence="10">
    <location>
        <begin position="276"/>
        <end position="299"/>
    </location>
</feature>
<feature type="transmembrane region" description="Helical" evidence="10">
    <location>
        <begin position="141"/>
        <end position="157"/>
    </location>
</feature>
<protein>
    <recommendedName>
        <fullName evidence="9 10">Polyprenol-phosphate-mannose--protein mannosyltransferase</fullName>
        <ecNumber evidence="10">2.4.1.-</ecNumber>
    </recommendedName>
</protein>
<feature type="domain" description="Protein O-mannosyl-transferase C-terminal four TM" evidence="12">
    <location>
        <begin position="324"/>
        <end position="512"/>
    </location>
</feature>
<feature type="transmembrane region" description="Helical" evidence="10">
    <location>
        <begin position="386"/>
        <end position="403"/>
    </location>
</feature>
<evidence type="ECO:0000313" key="14">
    <source>
        <dbReference type="Proteomes" id="UP000612899"/>
    </source>
</evidence>
<keyword evidence="4 10" id="KW-0328">Glycosyltransferase</keyword>
<evidence type="ECO:0000256" key="10">
    <source>
        <dbReference type="RuleBase" id="RU367007"/>
    </source>
</evidence>
<feature type="transmembrane region" description="Helical" evidence="10">
    <location>
        <begin position="117"/>
        <end position="135"/>
    </location>
</feature>
<dbReference type="EC" id="2.4.1.-" evidence="10"/>
<evidence type="ECO:0000256" key="3">
    <source>
        <dbReference type="ARBA" id="ARBA00007222"/>
    </source>
</evidence>
<dbReference type="GO" id="GO:0012505">
    <property type="term" value="C:endomembrane system"/>
    <property type="evidence" value="ECO:0007669"/>
    <property type="project" value="UniProtKB-SubCell"/>
</dbReference>
<dbReference type="PANTHER" id="PTHR10050">
    <property type="entry name" value="DOLICHYL-PHOSPHATE-MANNOSE--PROTEIN MANNOSYLTRANSFERASE"/>
    <property type="match status" value="1"/>
</dbReference>
<dbReference type="UniPathway" id="UPA00378"/>
<evidence type="ECO:0000256" key="4">
    <source>
        <dbReference type="ARBA" id="ARBA00022676"/>
    </source>
</evidence>
<name>A0A8J3QE35_9ACTN</name>
<feature type="transmembrane region" description="Helical" evidence="10">
    <location>
        <begin position="410"/>
        <end position="427"/>
    </location>
</feature>
<feature type="transmembrane region" description="Helical" evidence="10">
    <location>
        <begin position="469"/>
        <end position="491"/>
    </location>
</feature>
<keyword evidence="14" id="KW-1185">Reference proteome</keyword>
<dbReference type="RefSeq" id="WP_239124263.1">
    <property type="nucleotide sequence ID" value="NZ_BONY01000061.1"/>
</dbReference>
<organism evidence="13 14">
    <name type="scientific">Rhizocola hellebori</name>
    <dbReference type="NCBI Taxonomy" id="1392758"/>
    <lineage>
        <taxon>Bacteria</taxon>
        <taxon>Bacillati</taxon>
        <taxon>Actinomycetota</taxon>
        <taxon>Actinomycetes</taxon>
        <taxon>Micromonosporales</taxon>
        <taxon>Micromonosporaceae</taxon>
        <taxon>Rhizocola</taxon>
    </lineage>
</organism>
<evidence type="ECO:0000259" key="12">
    <source>
        <dbReference type="Pfam" id="PF16192"/>
    </source>
</evidence>
<dbReference type="Pfam" id="PF02366">
    <property type="entry name" value="PMT"/>
    <property type="match status" value="1"/>
</dbReference>
<dbReference type="InterPro" id="IPR003342">
    <property type="entry name" value="ArnT-like_N"/>
</dbReference>
<keyword evidence="10" id="KW-1003">Cell membrane</keyword>
<keyword evidence="8 10" id="KW-0472">Membrane</keyword>
<keyword evidence="7 10" id="KW-1133">Transmembrane helix</keyword>
<gene>
    <name evidence="13" type="ORF">Rhe02_71720</name>
</gene>
<comment type="pathway">
    <text evidence="2 10">Protein modification; protein glycosylation.</text>
</comment>
<dbReference type="GO" id="GO:0004169">
    <property type="term" value="F:dolichyl-phosphate-mannose-protein mannosyltransferase activity"/>
    <property type="evidence" value="ECO:0007669"/>
    <property type="project" value="UniProtKB-UniRule"/>
</dbReference>
<dbReference type="PANTHER" id="PTHR10050:SF46">
    <property type="entry name" value="PROTEIN O-MANNOSYL-TRANSFERASE 2"/>
    <property type="match status" value="1"/>
</dbReference>
<comment type="similarity">
    <text evidence="3 10">Belongs to the glycosyltransferase 39 family.</text>
</comment>
<evidence type="ECO:0000256" key="2">
    <source>
        <dbReference type="ARBA" id="ARBA00004922"/>
    </source>
</evidence>
<evidence type="ECO:0000259" key="11">
    <source>
        <dbReference type="Pfam" id="PF02366"/>
    </source>
</evidence>
<evidence type="ECO:0000256" key="5">
    <source>
        <dbReference type="ARBA" id="ARBA00022679"/>
    </source>
</evidence>
<evidence type="ECO:0000256" key="8">
    <source>
        <dbReference type="ARBA" id="ARBA00023136"/>
    </source>
</evidence>
<feature type="domain" description="ArnT-like N-terminal" evidence="11">
    <location>
        <begin position="48"/>
        <end position="199"/>
    </location>
</feature>
<dbReference type="GO" id="GO:0005886">
    <property type="term" value="C:plasma membrane"/>
    <property type="evidence" value="ECO:0007669"/>
    <property type="project" value="UniProtKB-SubCell"/>
</dbReference>
<feature type="transmembrane region" description="Helical" evidence="10">
    <location>
        <begin position="433"/>
        <end position="457"/>
    </location>
</feature>
<evidence type="ECO:0000256" key="1">
    <source>
        <dbReference type="ARBA" id="ARBA00004127"/>
    </source>
</evidence>
<comment type="caution">
    <text evidence="13">The sequence shown here is derived from an EMBL/GenBank/DDBJ whole genome shotgun (WGS) entry which is preliminary data.</text>
</comment>
<dbReference type="AlphaFoldDB" id="A0A8J3QE35"/>
<comment type="function">
    <text evidence="10">Protein O-mannosyltransferase that catalyzes the transfer of a single mannose residue from a polyprenol phospho-mannosyl lipidic donor to the hydroxyl group of selected serine and threonine residues in acceptor proteins.</text>
</comment>
<keyword evidence="6 10" id="KW-0812">Transmembrane</keyword>
<evidence type="ECO:0000256" key="9">
    <source>
        <dbReference type="ARBA" id="ARBA00093617"/>
    </source>
</evidence>